<dbReference type="Proteomes" id="UP000199119">
    <property type="component" value="Unassembled WGS sequence"/>
</dbReference>
<proteinExistence type="predicted"/>
<reference evidence="2" key="1">
    <citation type="submission" date="2016-10" db="EMBL/GenBank/DDBJ databases">
        <authorList>
            <person name="Varghese N."/>
            <person name="Submissions S."/>
        </authorList>
    </citation>
    <scope>NUCLEOTIDE SEQUENCE [LARGE SCALE GENOMIC DNA]</scope>
    <source>
        <strain evidence="2">DSM 27981</strain>
    </source>
</reference>
<dbReference type="AlphaFoldDB" id="A0A1I2FI81"/>
<name>A0A1I2FI81_9BURK</name>
<accession>A0A1I2FI81</accession>
<dbReference type="OrthoDB" id="8912635at2"/>
<dbReference type="EMBL" id="FONX01000011">
    <property type="protein sequence ID" value="SFF05194.1"/>
    <property type="molecule type" value="Genomic_DNA"/>
</dbReference>
<evidence type="ECO:0000313" key="1">
    <source>
        <dbReference type="EMBL" id="SFF05194.1"/>
    </source>
</evidence>
<evidence type="ECO:0000313" key="2">
    <source>
        <dbReference type="Proteomes" id="UP000199119"/>
    </source>
</evidence>
<organism evidence="1 2">
    <name type="scientific">Paracidovorax wautersii</name>
    <dbReference type="NCBI Taxonomy" id="1177982"/>
    <lineage>
        <taxon>Bacteria</taxon>
        <taxon>Pseudomonadati</taxon>
        <taxon>Pseudomonadota</taxon>
        <taxon>Betaproteobacteria</taxon>
        <taxon>Burkholderiales</taxon>
        <taxon>Comamonadaceae</taxon>
        <taxon>Paracidovorax</taxon>
    </lineage>
</organism>
<sequence>MGYKTTYKGIEIEITTYPHPDMPGYWFPHAQMRNPRTGIEEPVALRPQRGSKQEADALVLEEAAERIRFGNNGLGLLPGE</sequence>
<keyword evidence="2" id="KW-1185">Reference proteome</keyword>
<gene>
    <name evidence="1" type="ORF">SAMN04489711_1119</name>
</gene>
<protein>
    <submittedName>
        <fullName evidence="1">Uncharacterized protein</fullName>
    </submittedName>
</protein>
<dbReference type="RefSeq" id="WP_139222856.1">
    <property type="nucleotide sequence ID" value="NZ_FONX01000011.1"/>
</dbReference>